<dbReference type="InterPro" id="IPR025588">
    <property type="entry name" value="YcxB-like_C"/>
</dbReference>
<evidence type="ECO:0000256" key="1">
    <source>
        <dbReference type="SAM" id="Phobius"/>
    </source>
</evidence>
<feature type="domain" description="YcxB-like C-terminal" evidence="2">
    <location>
        <begin position="101"/>
        <end position="162"/>
    </location>
</feature>
<evidence type="ECO:0000313" key="3">
    <source>
        <dbReference type="EMBL" id="MBC5665498.1"/>
    </source>
</evidence>
<name>A0ABR7EVX1_9FIRM</name>
<feature type="transmembrane region" description="Helical" evidence="1">
    <location>
        <begin position="21"/>
        <end position="45"/>
    </location>
</feature>
<dbReference type="Pfam" id="PF14317">
    <property type="entry name" value="YcxB"/>
    <property type="match status" value="1"/>
</dbReference>
<protein>
    <submittedName>
        <fullName evidence="3">YcxB family protein</fullName>
    </submittedName>
</protein>
<dbReference type="RefSeq" id="WP_117537785.1">
    <property type="nucleotide sequence ID" value="NZ_JACOOY010000011.1"/>
</dbReference>
<comment type="caution">
    <text evidence="3">The sequence shown here is derived from an EMBL/GenBank/DDBJ whole genome shotgun (WGS) entry which is preliminary data.</text>
</comment>
<proteinExistence type="predicted"/>
<sequence length="180" mass="21647">MFINEYTMTRKRYDKWSVPKFWKSGPMFFIWCFIFIVGTLSWIYFNTITVPLRWKTVCAFLVFISVYRGVFFKWMHADKTFRVTRGQYFNGKDWTCKVIIGDKNITLYINNKLNNKVDWKDINRFEEAKSYYKLASGDQNEGVMLDKDSFTEGDSEQFKTWMQEHHPDIPYGPIHPAYDK</sequence>
<reference evidence="3 4" key="1">
    <citation type="submission" date="2020-08" db="EMBL/GenBank/DDBJ databases">
        <title>Genome public.</title>
        <authorList>
            <person name="Liu C."/>
            <person name="Sun Q."/>
        </authorList>
    </citation>
    <scope>NUCLEOTIDE SEQUENCE [LARGE SCALE GENOMIC DNA]</scope>
    <source>
        <strain evidence="3 4">NSJ-36</strain>
    </source>
</reference>
<gene>
    <name evidence="3" type="ORF">H8S07_09485</name>
</gene>
<keyword evidence="4" id="KW-1185">Reference proteome</keyword>
<dbReference type="EMBL" id="JACOOY010000011">
    <property type="protein sequence ID" value="MBC5665498.1"/>
    <property type="molecule type" value="Genomic_DNA"/>
</dbReference>
<evidence type="ECO:0000313" key="4">
    <source>
        <dbReference type="Proteomes" id="UP000647235"/>
    </source>
</evidence>
<feature type="transmembrane region" description="Helical" evidence="1">
    <location>
        <begin position="51"/>
        <end position="72"/>
    </location>
</feature>
<accession>A0ABR7EVX1</accession>
<organism evidence="3 4">
    <name type="scientific">Dorea hominis</name>
    <dbReference type="NCBI Taxonomy" id="2763040"/>
    <lineage>
        <taxon>Bacteria</taxon>
        <taxon>Bacillati</taxon>
        <taxon>Bacillota</taxon>
        <taxon>Clostridia</taxon>
        <taxon>Lachnospirales</taxon>
        <taxon>Lachnospiraceae</taxon>
        <taxon>Dorea</taxon>
    </lineage>
</organism>
<keyword evidence="1" id="KW-0472">Membrane</keyword>
<evidence type="ECO:0000259" key="2">
    <source>
        <dbReference type="Pfam" id="PF14317"/>
    </source>
</evidence>
<keyword evidence="1" id="KW-1133">Transmembrane helix</keyword>
<dbReference type="Proteomes" id="UP000647235">
    <property type="component" value="Unassembled WGS sequence"/>
</dbReference>
<keyword evidence="1" id="KW-0812">Transmembrane</keyword>